<keyword evidence="1" id="KW-0489">Methyltransferase</keyword>
<protein>
    <recommendedName>
        <fullName evidence="4">DNA methylase N-4/N-6 domain-containing protein</fullName>
    </recommendedName>
</protein>
<feature type="compositionally biased region" description="Basic and acidic residues" evidence="3">
    <location>
        <begin position="112"/>
        <end position="124"/>
    </location>
</feature>
<evidence type="ECO:0000313" key="5">
    <source>
        <dbReference type="EMBL" id="GAH81151.1"/>
    </source>
</evidence>
<proteinExistence type="predicted"/>
<evidence type="ECO:0000256" key="1">
    <source>
        <dbReference type="ARBA" id="ARBA00022603"/>
    </source>
</evidence>
<name>X1IFG8_9ZZZZ</name>
<evidence type="ECO:0000259" key="4">
    <source>
        <dbReference type="Pfam" id="PF01555"/>
    </source>
</evidence>
<feature type="non-terminal residue" evidence="5">
    <location>
        <position position="191"/>
    </location>
</feature>
<dbReference type="AlphaFoldDB" id="X1IFG8"/>
<accession>X1IFG8</accession>
<keyword evidence="2" id="KW-0808">Transferase</keyword>
<dbReference type="EMBL" id="BARU01043421">
    <property type="protein sequence ID" value="GAH81151.1"/>
    <property type="molecule type" value="Genomic_DNA"/>
</dbReference>
<dbReference type="InterPro" id="IPR002941">
    <property type="entry name" value="DNA_methylase_N4/N6"/>
</dbReference>
<dbReference type="Pfam" id="PF01555">
    <property type="entry name" value="N6_N4_Mtase"/>
    <property type="match status" value="1"/>
</dbReference>
<feature type="non-terminal residue" evidence="5">
    <location>
        <position position="1"/>
    </location>
</feature>
<dbReference type="InterPro" id="IPR029063">
    <property type="entry name" value="SAM-dependent_MTases_sf"/>
</dbReference>
<reference evidence="5" key="1">
    <citation type="journal article" date="2014" name="Front. Microbiol.">
        <title>High frequency of phylogenetically diverse reductive dehalogenase-homologous genes in deep subseafloor sedimentary metagenomes.</title>
        <authorList>
            <person name="Kawai M."/>
            <person name="Futagami T."/>
            <person name="Toyoda A."/>
            <person name="Takaki Y."/>
            <person name="Nishi S."/>
            <person name="Hori S."/>
            <person name="Arai W."/>
            <person name="Tsubouchi T."/>
            <person name="Morono Y."/>
            <person name="Uchiyama I."/>
            <person name="Ito T."/>
            <person name="Fujiyama A."/>
            <person name="Inagaki F."/>
            <person name="Takami H."/>
        </authorList>
    </citation>
    <scope>NUCLEOTIDE SEQUENCE</scope>
    <source>
        <strain evidence="5">Expedition CK06-06</strain>
    </source>
</reference>
<dbReference type="SUPFAM" id="SSF53335">
    <property type="entry name" value="S-adenosyl-L-methionine-dependent methyltransferases"/>
    <property type="match status" value="1"/>
</dbReference>
<dbReference type="GO" id="GO:0003677">
    <property type="term" value="F:DNA binding"/>
    <property type="evidence" value="ECO:0007669"/>
    <property type="project" value="InterPro"/>
</dbReference>
<dbReference type="GO" id="GO:0008170">
    <property type="term" value="F:N-methyltransferase activity"/>
    <property type="evidence" value="ECO:0007669"/>
    <property type="project" value="InterPro"/>
</dbReference>
<evidence type="ECO:0000256" key="2">
    <source>
        <dbReference type="ARBA" id="ARBA00022679"/>
    </source>
</evidence>
<comment type="caution">
    <text evidence="5">The sequence shown here is derived from an EMBL/GenBank/DDBJ whole genome shotgun (WGS) entry which is preliminary data.</text>
</comment>
<sequence length="191" mass="20896">WEFPTKSYPEAHFAVFPEKLPELCIKAATPEIGCCAKCGAPWARIIEKGLTAHNGKTETQYKEDMTAGRLAMLRQAARERGGEYANENKTIGWQPTCKCTVITEQMKRAGCDSSGDYKGKDQKEYGGAQAQSPSETKKRILKSMREPKLTTGWQGTCGCEAARVPSLVLDPMMGAGTTLLVAKNLNRYAVG</sequence>
<evidence type="ECO:0000256" key="3">
    <source>
        <dbReference type="SAM" id="MobiDB-lite"/>
    </source>
</evidence>
<feature type="region of interest" description="Disordered" evidence="3">
    <location>
        <begin position="112"/>
        <end position="139"/>
    </location>
</feature>
<dbReference type="GO" id="GO:0032259">
    <property type="term" value="P:methylation"/>
    <property type="evidence" value="ECO:0007669"/>
    <property type="project" value="UniProtKB-KW"/>
</dbReference>
<feature type="domain" description="DNA methylase N-4/N-6" evidence="4">
    <location>
        <begin position="124"/>
        <end position="191"/>
    </location>
</feature>
<organism evidence="5">
    <name type="scientific">marine sediment metagenome</name>
    <dbReference type="NCBI Taxonomy" id="412755"/>
    <lineage>
        <taxon>unclassified sequences</taxon>
        <taxon>metagenomes</taxon>
        <taxon>ecological metagenomes</taxon>
    </lineage>
</organism>
<gene>
    <name evidence="5" type="ORF">S03H2_66489</name>
</gene>
<dbReference type="Gene3D" id="3.40.50.150">
    <property type="entry name" value="Vaccinia Virus protein VP39"/>
    <property type="match status" value="1"/>
</dbReference>